<accession>A0A164EUP1</accession>
<dbReference type="EMBL" id="LRGB01022472">
    <property type="protein sequence ID" value="KZR97152.1"/>
    <property type="molecule type" value="Genomic_DNA"/>
</dbReference>
<reference evidence="1 2" key="1">
    <citation type="submission" date="2016-03" db="EMBL/GenBank/DDBJ databases">
        <title>EvidentialGene: Evidence-directed Construction of Genes on Genomes.</title>
        <authorList>
            <person name="Gilbert D.G."/>
            <person name="Choi J.-H."/>
            <person name="Mockaitis K."/>
            <person name="Colbourne J."/>
            <person name="Pfrender M."/>
        </authorList>
    </citation>
    <scope>NUCLEOTIDE SEQUENCE [LARGE SCALE GENOMIC DNA]</scope>
    <source>
        <strain evidence="1 2">Xinb3</strain>
        <tissue evidence="1">Complete organism</tissue>
    </source>
</reference>
<dbReference type="AlphaFoldDB" id="A0A164EUP1"/>
<gene>
    <name evidence="1" type="ORF">APZ42_008137</name>
</gene>
<sequence>MSLISKWMTRLLLNNTKTWLLQKKSTMILMVSKWKQRISPIWNRTTMKLLMVLQYYLKRKIR</sequence>
<dbReference type="Proteomes" id="UP000076858">
    <property type="component" value="Unassembled WGS sequence"/>
</dbReference>
<evidence type="ECO:0000313" key="2">
    <source>
        <dbReference type="Proteomes" id="UP000076858"/>
    </source>
</evidence>
<protein>
    <submittedName>
        <fullName evidence="1">Uncharacterized protein</fullName>
    </submittedName>
</protein>
<feature type="non-terminal residue" evidence="1">
    <location>
        <position position="62"/>
    </location>
</feature>
<comment type="caution">
    <text evidence="1">The sequence shown here is derived from an EMBL/GenBank/DDBJ whole genome shotgun (WGS) entry which is preliminary data.</text>
</comment>
<proteinExistence type="predicted"/>
<keyword evidence="2" id="KW-1185">Reference proteome</keyword>
<evidence type="ECO:0000313" key="1">
    <source>
        <dbReference type="EMBL" id="KZR97152.1"/>
    </source>
</evidence>
<organism evidence="1 2">
    <name type="scientific">Daphnia magna</name>
    <dbReference type="NCBI Taxonomy" id="35525"/>
    <lineage>
        <taxon>Eukaryota</taxon>
        <taxon>Metazoa</taxon>
        <taxon>Ecdysozoa</taxon>
        <taxon>Arthropoda</taxon>
        <taxon>Crustacea</taxon>
        <taxon>Branchiopoda</taxon>
        <taxon>Diplostraca</taxon>
        <taxon>Cladocera</taxon>
        <taxon>Anomopoda</taxon>
        <taxon>Daphniidae</taxon>
        <taxon>Daphnia</taxon>
    </lineage>
</organism>
<name>A0A164EUP1_9CRUS</name>